<feature type="compositionally biased region" description="Acidic residues" evidence="3">
    <location>
        <begin position="40"/>
        <end position="65"/>
    </location>
</feature>
<feature type="compositionally biased region" description="Basic and acidic residues" evidence="3">
    <location>
        <begin position="17"/>
        <end position="39"/>
    </location>
</feature>
<keyword evidence="4" id="KW-0812">Transmembrane</keyword>
<feature type="compositionally biased region" description="Acidic residues" evidence="3">
    <location>
        <begin position="1"/>
        <end position="11"/>
    </location>
</feature>
<evidence type="ECO:0008006" key="7">
    <source>
        <dbReference type="Google" id="ProtNLM"/>
    </source>
</evidence>
<evidence type="ECO:0000256" key="2">
    <source>
        <dbReference type="ARBA" id="ARBA00023136"/>
    </source>
</evidence>
<keyword evidence="4" id="KW-1133">Transmembrane helix</keyword>
<dbReference type="RefSeq" id="WP_378260673.1">
    <property type="nucleotide sequence ID" value="NZ_JBHSIT010000009.1"/>
</dbReference>
<reference evidence="6" key="1">
    <citation type="journal article" date="2019" name="Int. J. Syst. Evol. Microbiol.">
        <title>The Global Catalogue of Microorganisms (GCM) 10K type strain sequencing project: providing services to taxonomists for standard genome sequencing and annotation.</title>
        <authorList>
            <consortium name="The Broad Institute Genomics Platform"/>
            <consortium name="The Broad Institute Genome Sequencing Center for Infectious Disease"/>
            <person name="Wu L."/>
            <person name="Ma J."/>
        </authorList>
    </citation>
    <scope>NUCLEOTIDE SEQUENCE [LARGE SCALE GENOMIC DNA]</scope>
    <source>
        <strain evidence="6">KLKA75</strain>
    </source>
</reference>
<proteinExistence type="predicted"/>
<organism evidence="5 6">
    <name type="scientific">Actinomadura gamaensis</name>
    <dbReference type="NCBI Taxonomy" id="1763541"/>
    <lineage>
        <taxon>Bacteria</taxon>
        <taxon>Bacillati</taxon>
        <taxon>Actinomycetota</taxon>
        <taxon>Actinomycetes</taxon>
        <taxon>Streptosporangiales</taxon>
        <taxon>Thermomonosporaceae</taxon>
        <taxon>Actinomadura</taxon>
    </lineage>
</organism>
<evidence type="ECO:0000313" key="6">
    <source>
        <dbReference type="Proteomes" id="UP001595872"/>
    </source>
</evidence>
<protein>
    <recommendedName>
        <fullName evidence="7">Mce-associated membrane protein</fullName>
    </recommendedName>
</protein>
<dbReference type="Proteomes" id="UP001595872">
    <property type="component" value="Unassembled WGS sequence"/>
</dbReference>
<sequence length="243" mass="26306">MDTKEDVEEETTPQAEEEAKPKSKVRTRDVTKRPSPKPEDEAEAEQESEEAEEPEAKAEDEETPSEEPKAKRSWHRDPLILVALAVTAASAVAAAWFGWSYHSASGDKSISQAHLRDQVLRTAEQEVVNLNTLDYSRIDQGLSLWQDSTTAELYDQIVQGRQQLATSVTKAKTVSTAKILESGITELDSDAGKAGVMVAVRVTVATPDGKSSASIRRLSGQLTRTSAGWKLSALGQAPTSSGN</sequence>
<accession>A0ABV9U702</accession>
<feature type="region of interest" description="Disordered" evidence="3">
    <location>
        <begin position="1"/>
        <end position="73"/>
    </location>
</feature>
<comment type="caution">
    <text evidence="5">The sequence shown here is derived from an EMBL/GenBank/DDBJ whole genome shotgun (WGS) entry which is preliminary data.</text>
</comment>
<evidence type="ECO:0000313" key="5">
    <source>
        <dbReference type="EMBL" id="MFC4911606.1"/>
    </source>
</evidence>
<evidence type="ECO:0000256" key="4">
    <source>
        <dbReference type="SAM" id="Phobius"/>
    </source>
</evidence>
<dbReference type="EMBL" id="JBHSIT010000009">
    <property type="protein sequence ID" value="MFC4911606.1"/>
    <property type="molecule type" value="Genomic_DNA"/>
</dbReference>
<gene>
    <name evidence="5" type="ORF">ACFPCY_30180</name>
</gene>
<evidence type="ECO:0000256" key="1">
    <source>
        <dbReference type="ARBA" id="ARBA00004370"/>
    </source>
</evidence>
<comment type="subcellular location">
    <subcellularLocation>
        <location evidence="1">Membrane</location>
    </subcellularLocation>
</comment>
<dbReference type="PANTHER" id="PTHR37042:SF4">
    <property type="entry name" value="OUTER MEMBRANE PROTEIN RV1973"/>
    <property type="match status" value="1"/>
</dbReference>
<evidence type="ECO:0000256" key="3">
    <source>
        <dbReference type="SAM" id="MobiDB-lite"/>
    </source>
</evidence>
<dbReference type="PANTHER" id="PTHR37042">
    <property type="entry name" value="OUTER MEMBRANE PROTEIN RV1973"/>
    <property type="match status" value="1"/>
</dbReference>
<feature type="transmembrane region" description="Helical" evidence="4">
    <location>
        <begin position="79"/>
        <end position="99"/>
    </location>
</feature>
<keyword evidence="2 4" id="KW-0472">Membrane</keyword>
<keyword evidence="6" id="KW-1185">Reference proteome</keyword>
<name>A0ABV9U702_9ACTN</name>